<evidence type="ECO:0000256" key="9">
    <source>
        <dbReference type="ARBA" id="ARBA00023004"/>
    </source>
</evidence>
<keyword evidence="7 13" id="KW-0479">Metal-binding</keyword>
<feature type="binding site" evidence="13">
    <location>
        <position position="247"/>
    </location>
    <ligand>
        <name>Ca(2+)</name>
        <dbReference type="ChEBI" id="CHEBI:29108"/>
        <label>2</label>
    </ligand>
</feature>
<feature type="binding site" evidence="13">
    <location>
        <position position="244"/>
    </location>
    <ligand>
        <name>Ca(2+)</name>
        <dbReference type="ChEBI" id="CHEBI:29108"/>
        <label>2</label>
    </ligand>
</feature>
<keyword evidence="15" id="KW-0732">Signal</keyword>
<evidence type="ECO:0000313" key="17">
    <source>
        <dbReference type="EMBL" id="KAK4272413.1"/>
    </source>
</evidence>
<dbReference type="SUPFAM" id="SSF48113">
    <property type="entry name" value="Heme-dependent peroxidases"/>
    <property type="match status" value="1"/>
</dbReference>
<comment type="function">
    <text evidence="2">Removal of H(2)O(2), oxidation of toxic reductants, biosynthesis and degradation of lignin, suberization, auxin catabolism, response to environmental stresses such as wounding, pathogen attack and oxidative stress. These functions might be dependent on each isozyme/isoform in each plant tissue.</text>
</comment>
<dbReference type="InterPro" id="IPR000823">
    <property type="entry name" value="Peroxidase_pln"/>
</dbReference>
<keyword evidence="10 14" id="KW-1015">Disulfide bond</keyword>
<dbReference type="PANTHER" id="PTHR31517:SF17">
    <property type="entry name" value="PEROXIDASE 6"/>
    <property type="match status" value="1"/>
</dbReference>
<feature type="binding site" evidence="13">
    <location>
        <position position="85"/>
    </location>
    <ligand>
        <name>Ca(2+)</name>
        <dbReference type="ChEBI" id="CHEBI:29108"/>
        <label>1</label>
    </ligand>
</feature>
<comment type="cofactor">
    <cofactor evidence="13">
        <name>heme b</name>
        <dbReference type="ChEBI" id="CHEBI:60344"/>
    </cofactor>
    <text evidence="13">Binds 1 heme b (iron(II)-protoporphyrin IX) group per subunit.</text>
</comment>
<evidence type="ECO:0000256" key="13">
    <source>
        <dbReference type="PIRSR" id="PIRSR600823-3"/>
    </source>
</evidence>
<evidence type="ECO:0000256" key="14">
    <source>
        <dbReference type="PIRSR" id="PIRSR600823-5"/>
    </source>
</evidence>
<name>A0AAE1JQI2_9FABA</name>
<feature type="binding site" evidence="13">
    <location>
        <position position="64"/>
    </location>
    <ligand>
        <name>Ca(2+)</name>
        <dbReference type="ChEBI" id="CHEBI:29108"/>
        <label>1</label>
    </ligand>
</feature>
<feature type="binding site" evidence="13">
    <location>
        <position position="192"/>
    </location>
    <ligand>
        <name>Ca(2+)</name>
        <dbReference type="ChEBI" id="CHEBI:29108"/>
        <label>2</label>
    </ligand>
</feature>
<dbReference type="PRINTS" id="PR00458">
    <property type="entry name" value="PEROXIDASE"/>
</dbReference>
<evidence type="ECO:0000256" key="8">
    <source>
        <dbReference type="ARBA" id="ARBA00023002"/>
    </source>
</evidence>
<evidence type="ECO:0000256" key="11">
    <source>
        <dbReference type="PIRSR" id="PIRSR600823-1"/>
    </source>
</evidence>
<feature type="disulfide bond" evidence="14">
    <location>
        <begin position="32"/>
        <end position="113"/>
    </location>
</feature>
<feature type="binding site" evidence="13">
    <location>
        <position position="67"/>
    </location>
    <ligand>
        <name>Ca(2+)</name>
        <dbReference type="ChEBI" id="CHEBI:29108"/>
        <label>1</label>
    </ligand>
</feature>
<feature type="signal peptide" evidence="15">
    <location>
        <begin position="1"/>
        <end position="21"/>
    </location>
</feature>
<reference evidence="17" key="1">
    <citation type="submission" date="2023-10" db="EMBL/GenBank/DDBJ databases">
        <title>Chromosome-level genome of the transformable northern wattle, Acacia crassicarpa.</title>
        <authorList>
            <person name="Massaro I."/>
            <person name="Sinha N.R."/>
            <person name="Poethig S."/>
            <person name="Leichty A.R."/>
        </authorList>
    </citation>
    <scope>NUCLEOTIDE SEQUENCE</scope>
    <source>
        <strain evidence="17">Acra3RX</strain>
        <tissue evidence="17">Leaf</tissue>
    </source>
</reference>
<dbReference type="EC" id="1.11.1.7" evidence="4"/>
<evidence type="ECO:0000256" key="1">
    <source>
        <dbReference type="ARBA" id="ARBA00000189"/>
    </source>
</evidence>
<feature type="domain" description="Plant heme peroxidase family profile" evidence="16">
    <location>
        <begin position="22"/>
        <end position="259"/>
    </location>
</feature>
<accession>A0AAE1JQI2</accession>
<feature type="disulfide bond" evidence="14">
    <location>
        <begin position="65"/>
        <end position="70"/>
    </location>
</feature>
<dbReference type="Pfam" id="PF00141">
    <property type="entry name" value="peroxidase"/>
    <property type="match status" value="1"/>
</dbReference>
<evidence type="ECO:0000313" key="18">
    <source>
        <dbReference type="Proteomes" id="UP001293593"/>
    </source>
</evidence>
<keyword evidence="9 13" id="KW-0408">Iron</keyword>
<dbReference type="AlphaFoldDB" id="A0AAE1JQI2"/>
<sequence>MTVRSLLFLLFYLAFLPLIQSELDINYYQKTCLKFKEIVQKIVIDHQQTTPTTATATLCLFFHDCMVGSCDASVLISSNFLNIAERDVDVNLSLPGDGFDVVARAKNTLELECPCVVSCADIIAEATRDLVVFAGEPFYEVRLGRRDGLESKAKNAEGKYPKQTMTLTQVVSIFESKGFSVQEMVALAGAHTMGFSHCSQFSHRIFNFSKTSPINTAMNRKYAKGLKKLCSNASKDQGMSAFNDVMTPGKFDNMYYRNL</sequence>
<dbReference type="Gene3D" id="1.10.520.10">
    <property type="match status" value="1"/>
</dbReference>
<dbReference type="PROSITE" id="PS00435">
    <property type="entry name" value="PEROXIDASE_1"/>
    <property type="match status" value="1"/>
</dbReference>
<comment type="cofactor">
    <cofactor evidence="13">
        <name>Ca(2+)</name>
        <dbReference type="ChEBI" id="CHEBI:29108"/>
    </cofactor>
    <text evidence="13">Binds 2 calcium ions per subunit.</text>
</comment>
<proteinExistence type="inferred from homology"/>
<gene>
    <name evidence="17" type="ORF">QN277_020976</name>
</gene>
<evidence type="ECO:0000256" key="6">
    <source>
        <dbReference type="ARBA" id="ARBA00022617"/>
    </source>
</evidence>
<feature type="binding site" evidence="13">
    <location>
        <position position="252"/>
    </location>
    <ligand>
        <name>Ca(2+)</name>
        <dbReference type="ChEBI" id="CHEBI:29108"/>
        <label>2</label>
    </ligand>
</feature>
<protein>
    <recommendedName>
        <fullName evidence="4">peroxidase</fullName>
        <ecNumber evidence="4">1.11.1.7</ecNumber>
    </recommendedName>
</protein>
<dbReference type="GO" id="GO:0006979">
    <property type="term" value="P:response to oxidative stress"/>
    <property type="evidence" value="ECO:0007669"/>
    <property type="project" value="InterPro"/>
</dbReference>
<dbReference type="InterPro" id="IPR002016">
    <property type="entry name" value="Haem_peroxidase"/>
</dbReference>
<evidence type="ECO:0000256" key="7">
    <source>
        <dbReference type="ARBA" id="ARBA00022723"/>
    </source>
</evidence>
<dbReference type="Gene3D" id="1.10.420.10">
    <property type="entry name" value="Peroxidase, domain 2"/>
    <property type="match status" value="1"/>
</dbReference>
<comment type="caution">
    <text evidence="17">The sequence shown here is derived from an EMBL/GenBank/DDBJ whole genome shotgun (WGS) entry which is preliminary data.</text>
</comment>
<dbReference type="GO" id="GO:0140825">
    <property type="term" value="F:lactoperoxidase activity"/>
    <property type="evidence" value="ECO:0007669"/>
    <property type="project" value="UniProtKB-EC"/>
</dbReference>
<comment type="similarity">
    <text evidence="3">Belongs to the peroxidase family. Ascorbate peroxidase subfamily.</text>
</comment>
<evidence type="ECO:0000256" key="5">
    <source>
        <dbReference type="ARBA" id="ARBA00022559"/>
    </source>
</evidence>
<dbReference type="GO" id="GO:0046872">
    <property type="term" value="F:metal ion binding"/>
    <property type="evidence" value="ECO:0007669"/>
    <property type="project" value="UniProtKB-KW"/>
</dbReference>
<evidence type="ECO:0000256" key="2">
    <source>
        <dbReference type="ARBA" id="ARBA00002322"/>
    </source>
</evidence>
<evidence type="ECO:0000259" key="16">
    <source>
        <dbReference type="PROSITE" id="PS50873"/>
    </source>
</evidence>
<comment type="catalytic activity">
    <reaction evidence="1">
        <text>2 a phenolic donor + H2O2 = 2 a phenolic radical donor + 2 H2O</text>
        <dbReference type="Rhea" id="RHEA:56136"/>
        <dbReference type="ChEBI" id="CHEBI:15377"/>
        <dbReference type="ChEBI" id="CHEBI:16240"/>
        <dbReference type="ChEBI" id="CHEBI:139520"/>
        <dbReference type="ChEBI" id="CHEBI:139521"/>
        <dbReference type="EC" id="1.11.1.7"/>
    </reaction>
</comment>
<dbReference type="GO" id="GO:0020037">
    <property type="term" value="F:heme binding"/>
    <property type="evidence" value="ECO:0007669"/>
    <property type="project" value="InterPro"/>
</dbReference>
<dbReference type="InterPro" id="IPR010255">
    <property type="entry name" value="Haem_peroxidase_sf"/>
</dbReference>
<feature type="binding site" evidence="13">
    <location>
        <position position="71"/>
    </location>
    <ligand>
        <name>Ca(2+)</name>
        <dbReference type="ChEBI" id="CHEBI:29108"/>
        <label>1</label>
    </ligand>
</feature>
<evidence type="ECO:0000256" key="4">
    <source>
        <dbReference type="ARBA" id="ARBA00012313"/>
    </source>
</evidence>
<feature type="binding site" evidence="12">
    <location>
        <position position="161"/>
    </location>
    <ligand>
        <name>substrate</name>
    </ligand>
</feature>
<dbReference type="InterPro" id="IPR019793">
    <property type="entry name" value="Peroxidases_heam-ligand_BS"/>
</dbReference>
<feature type="binding site" evidence="13">
    <location>
        <position position="73"/>
    </location>
    <ligand>
        <name>Ca(2+)</name>
        <dbReference type="ChEBI" id="CHEBI:29108"/>
        <label>1</label>
    </ligand>
</feature>
<organism evidence="17 18">
    <name type="scientific">Acacia crassicarpa</name>
    <name type="common">northern wattle</name>
    <dbReference type="NCBI Taxonomy" id="499986"/>
    <lineage>
        <taxon>Eukaryota</taxon>
        <taxon>Viridiplantae</taxon>
        <taxon>Streptophyta</taxon>
        <taxon>Embryophyta</taxon>
        <taxon>Tracheophyta</taxon>
        <taxon>Spermatophyta</taxon>
        <taxon>Magnoliopsida</taxon>
        <taxon>eudicotyledons</taxon>
        <taxon>Gunneridae</taxon>
        <taxon>Pentapetalae</taxon>
        <taxon>rosids</taxon>
        <taxon>fabids</taxon>
        <taxon>Fabales</taxon>
        <taxon>Fabaceae</taxon>
        <taxon>Caesalpinioideae</taxon>
        <taxon>mimosoid clade</taxon>
        <taxon>Acacieae</taxon>
        <taxon>Acacia</taxon>
    </lineage>
</organism>
<keyword evidence="8" id="KW-0560">Oxidoreductase</keyword>
<evidence type="ECO:0000256" key="15">
    <source>
        <dbReference type="SAM" id="SignalP"/>
    </source>
</evidence>
<evidence type="ECO:0000256" key="3">
    <source>
        <dbReference type="ARBA" id="ARBA00006873"/>
    </source>
</evidence>
<dbReference type="PROSITE" id="PS50873">
    <property type="entry name" value="PEROXIDASE_4"/>
    <property type="match status" value="1"/>
</dbReference>
<feature type="active site" description="Proton acceptor" evidence="11">
    <location>
        <position position="63"/>
    </location>
</feature>
<feature type="binding site" description="axial binding residue" evidence="13">
    <location>
        <position position="191"/>
    </location>
    <ligand>
        <name>heme b</name>
        <dbReference type="ChEBI" id="CHEBI:60344"/>
    </ligand>
    <ligandPart>
        <name>Fe</name>
        <dbReference type="ChEBI" id="CHEBI:18248"/>
    </ligandPart>
</feature>
<dbReference type="PANTHER" id="PTHR31517">
    <property type="match status" value="1"/>
</dbReference>
<dbReference type="FunFam" id="1.10.420.10:FF:000001">
    <property type="entry name" value="Peroxidase"/>
    <property type="match status" value="1"/>
</dbReference>
<evidence type="ECO:0000256" key="12">
    <source>
        <dbReference type="PIRSR" id="PIRSR600823-2"/>
    </source>
</evidence>
<dbReference type="EMBL" id="JAWXYG010000005">
    <property type="protein sequence ID" value="KAK4272413.1"/>
    <property type="molecule type" value="Genomic_DNA"/>
</dbReference>
<keyword evidence="13" id="KW-0106">Calcium</keyword>
<keyword evidence="18" id="KW-1185">Reference proteome</keyword>
<evidence type="ECO:0000256" key="10">
    <source>
        <dbReference type="ARBA" id="ARBA00023157"/>
    </source>
</evidence>
<feature type="disulfide bond" evidence="14">
    <location>
        <begin position="198"/>
        <end position="230"/>
    </location>
</feature>
<dbReference type="PRINTS" id="PR00461">
    <property type="entry name" value="PLPEROXIDASE"/>
</dbReference>
<keyword evidence="5" id="KW-0575">Peroxidase</keyword>
<keyword evidence="6" id="KW-0349">Heme</keyword>
<feature type="chain" id="PRO_5042092369" description="peroxidase" evidence="15">
    <location>
        <begin position="22"/>
        <end position="259"/>
    </location>
</feature>
<dbReference type="Proteomes" id="UP001293593">
    <property type="component" value="Unassembled WGS sequence"/>
</dbReference>